<name>C5CFM2_KOSOT</name>
<dbReference type="EMBL" id="CP001634">
    <property type="protein sequence ID" value="ACR79440.1"/>
    <property type="molecule type" value="Genomic_DNA"/>
</dbReference>
<dbReference type="SMART" id="SM00729">
    <property type="entry name" value="Elp3"/>
    <property type="match status" value="1"/>
</dbReference>
<proteinExistence type="predicted"/>
<evidence type="ECO:0000259" key="1">
    <source>
        <dbReference type="PROSITE" id="PS51918"/>
    </source>
</evidence>
<dbReference type="InterPro" id="IPR006638">
    <property type="entry name" value="Elp3/MiaA/NifB-like_rSAM"/>
</dbReference>
<dbReference type="PANTHER" id="PTHR13932:SF5">
    <property type="entry name" value="RADICAL S-ADENOSYL METHIONINE DOMAIN-CONTAINING PROTEIN 1, MITOCHONDRIAL"/>
    <property type="match status" value="1"/>
</dbReference>
<dbReference type="OrthoDB" id="9808022at2"/>
<dbReference type="RefSeq" id="WP_015868106.1">
    <property type="nucleotide sequence ID" value="NC_012785.1"/>
</dbReference>
<dbReference type="InterPro" id="IPR023404">
    <property type="entry name" value="rSAM_horseshoe"/>
</dbReference>
<dbReference type="InterPro" id="IPR058240">
    <property type="entry name" value="rSAM_sf"/>
</dbReference>
<keyword evidence="2" id="KW-0560">Oxidoreductase</keyword>
<dbReference type="EC" id="1.3.99.22" evidence="2"/>
<dbReference type="GO" id="GO:0006779">
    <property type="term" value="P:porphyrin-containing compound biosynthetic process"/>
    <property type="evidence" value="ECO:0007669"/>
    <property type="project" value="TreeGrafter"/>
</dbReference>
<dbReference type="GO" id="GO:0016491">
    <property type="term" value="F:oxidoreductase activity"/>
    <property type="evidence" value="ECO:0007669"/>
    <property type="project" value="UniProtKB-KW"/>
</dbReference>
<dbReference type="HOGENOM" id="CLU_027579_3_1_0"/>
<dbReference type="GO" id="GO:0005737">
    <property type="term" value="C:cytoplasm"/>
    <property type="evidence" value="ECO:0007669"/>
    <property type="project" value="TreeGrafter"/>
</dbReference>
<dbReference type="SFLD" id="SFLDS00029">
    <property type="entry name" value="Radical_SAM"/>
    <property type="match status" value="1"/>
</dbReference>
<evidence type="ECO:0000313" key="3">
    <source>
        <dbReference type="Proteomes" id="UP000002382"/>
    </source>
</evidence>
<dbReference type="PROSITE" id="PS51918">
    <property type="entry name" value="RADICAL_SAM"/>
    <property type="match status" value="1"/>
</dbReference>
<protein>
    <submittedName>
        <fullName evidence="2">Coproporphyrinogen dehydrogenase</fullName>
        <ecNumber evidence="2">1.3.99.22</ecNumber>
    </submittedName>
</protein>
<dbReference type="Pfam" id="PF04055">
    <property type="entry name" value="Radical_SAM"/>
    <property type="match status" value="1"/>
</dbReference>
<reference evidence="2 3" key="1">
    <citation type="submission" date="2009-06" db="EMBL/GenBank/DDBJ databases">
        <title>Complete sequence of Thermotogales bacterium TBF 19.5.1.</title>
        <authorList>
            <consortium name="US DOE Joint Genome Institute"/>
            <person name="Lucas S."/>
            <person name="Copeland A."/>
            <person name="Lapidus A."/>
            <person name="Glavina del Rio T."/>
            <person name="Tice H."/>
            <person name="Bruce D."/>
            <person name="Goodwin L."/>
            <person name="Pitluck S."/>
            <person name="Chertkov O."/>
            <person name="Brettin T."/>
            <person name="Detter J.C."/>
            <person name="Han C."/>
            <person name="Schmutz J."/>
            <person name="Larimer F."/>
            <person name="Land M."/>
            <person name="Hauser L."/>
            <person name="Kyrpides N."/>
            <person name="Ovchinnikova G."/>
            <person name="Noll K."/>
        </authorList>
    </citation>
    <scope>NUCLEOTIDE SEQUENCE [LARGE SCALE GENOMIC DNA]</scope>
    <source>
        <strain evidence="3">ATCC BAA-1733 / DSM 21960 / TBF 19.5.1</strain>
    </source>
</reference>
<dbReference type="eggNOG" id="COG0635">
    <property type="taxonomic scope" value="Bacteria"/>
</dbReference>
<dbReference type="Proteomes" id="UP000002382">
    <property type="component" value="Chromosome"/>
</dbReference>
<gene>
    <name evidence="2" type="ordered locus">Kole_0725</name>
</gene>
<accession>C5CFM2</accession>
<evidence type="ECO:0000313" key="2">
    <source>
        <dbReference type="EMBL" id="ACR79440.1"/>
    </source>
</evidence>
<feature type="domain" description="Radical SAM core" evidence="1">
    <location>
        <begin position="25"/>
        <end position="249"/>
    </location>
</feature>
<dbReference type="InterPro" id="IPR007197">
    <property type="entry name" value="rSAM"/>
</dbReference>
<dbReference type="InterPro" id="IPR034505">
    <property type="entry name" value="Coproporphyrinogen-III_oxidase"/>
</dbReference>
<sequence>MVELLKLYVKSKAKPSKNTELMGYIFPSENIGLYLHVPFCKHFCDFCPYHKLKYDPALAREYAGLVKKEYRLHEPRRFNSLYIGGGTPSGDLTLLKELLDFLRDNVMGEIALEVHPIDATSEKLQEMKELGINYISLGIQSLDDDVLKHFGRGYSAKTNFLALENSIKAGFDFVDVDLVFDPLAFADKKIQSDLEKIMKLSPQQISVYPMMRFSCTKFRNTRNNSRKELKIFDRLDEIADKNGYERDTLWTYKKKNLVGRYTSVAREFYLGLGLSASTFSGEIFAVNTFSMNLYRKRLEEGKLPIEIVYHLKGLQGALYYSFWAFYAGKLDFARLSRFFPDSSKKLRVLFETLRLTGYLSKSSMIYHLTPRGQKKLHQFEEWLTYAFIDPIWCQLKENARNFKDLF</sequence>
<dbReference type="SUPFAM" id="SSF102114">
    <property type="entry name" value="Radical SAM enzymes"/>
    <property type="match status" value="1"/>
</dbReference>
<organism evidence="2 3">
    <name type="scientific">Kosmotoga olearia (strain ATCC BAA-1733 / DSM 21960 / TBF 19.5.1)</name>
    <dbReference type="NCBI Taxonomy" id="521045"/>
    <lineage>
        <taxon>Bacteria</taxon>
        <taxon>Thermotogati</taxon>
        <taxon>Thermotogota</taxon>
        <taxon>Thermotogae</taxon>
        <taxon>Kosmotogales</taxon>
        <taxon>Kosmotogaceae</taxon>
        <taxon>Kosmotoga</taxon>
    </lineage>
</organism>
<dbReference type="CDD" id="cd01335">
    <property type="entry name" value="Radical_SAM"/>
    <property type="match status" value="1"/>
</dbReference>
<dbReference type="AlphaFoldDB" id="C5CFM2"/>
<dbReference type="Gene3D" id="3.80.30.20">
    <property type="entry name" value="tm_1862 like domain"/>
    <property type="match status" value="1"/>
</dbReference>
<reference evidence="2 3" key="2">
    <citation type="journal article" date="2011" name="J. Bacteriol.">
        <title>Genome Sequence of Kosmotoga olearia Strain TBF 19.5.1, a Thermophilic Bacterium with a Wide Growth Temperature Range, Isolated from the Troll B Oil Platform in the North Sea.</title>
        <authorList>
            <person name="Swithers K.S."/>
            <person name="Dipippo J.L."/>
            <person name="Bruce D.C."/>
            <person name="Detter C."/>
            <person name="Tapia R."/>
            <person name="Han S."/>
            <person name="Goodwin L.A."/>
            <person name="Han J."/>
            <person name="Woyke T."/>
            <person name="Pitluck S."/>
            <person name="Pennacchio L."/>
            <person name="Nolan M."/>
            <person name="Mikhailova N."/>
            <person name="Land M.L."/>
            <person name="Nesbo C.L."/>
            <person name="Gogarten J.P."/>
            <person name="Noll K.M."/>
        </authorList>
    </citation>
    <scope>NUCLEOTIDE SEQUENCE [LARGE SCALE GENOMIC DNA]</scope>
    <source>
        <strain evidence="3">ATCC BAA-1733 / DSM 21960 / TBF 19.5.1</strain>
    </source>
</reference>
<dbReference type="PANTHER" id="PTHR13932">
    <property type="entry name" value="COPROPORPHYRINIGEN III OXIDASE"/>
    <property type="match status" value="1"/>
</dbReference>
<keyword evidence="3" id="KW-1185">Reference proteome</keyword>
<dbReference type="KEGG" id="kol:Kole_0725"/>
<dbReference type="GO" id="GO:0051539">
    <property type="term" value="F:4 iron, 4 sulfur cluster binding"/>
    <property type="evidence" value="ECO:0007669"/>
    <property type="project" value="TreeGrafter"/>
</dbReference>
<dbReference type="STRING" id="521045.Kole_0725"/>
<dbReference type="SFLD" id="SFLDG01065">
    <property type="entry name" value="anaerobic_coproporphyrinogen-I"/>
    <property type="match status" value="1"/>
</dbReference>